<dbReference type="InterPro" id="IPR018664">
    <property type="entry name" value="DUF2103_metal-binding"/>
</dbReference>
<dbReference type="Pfam" id="PF09876">
    <property type="entry name" value="DUF2103"/>
    <property type="match status" value="1"/>
</dbReference>
<dbReference type="AlphaFoldDB" id="A0A1G2THD5"/>
<accession>A0A1G2THD5</accession>
<reference evidence="1 2" key="1">
    <citation type="journal article" date="2016" name="Nat. Commun.">
        <title>Thousands of microbial genomes shed light on interconnected biogeochemical processes in an aquifer system.</title>
        <authorList>
            <person name="Anantharaman K."/>
            <person name="Brown C.T."/>
            <person name="Hug L.A."/>
            <person name="Sharon I."/>
            <person name="Castelle C.J."/>
            <person name="Probst A.J."/>
            <person name="Thomas B.C."/>
            <person name="Singh A."/>
            <person name="Wilkins M.J."/>
            <person name="Karaoz U."/>
            <person name="Brodie E.L."/>
            <person name="Williams K.H."/>
            <person name="Hubbard S.S."/>
            <person name="Banfield J.F."/>
        </authorList>
    </citation>
    <scope>NUCLEOTIDE SEQUENCE [LARGE SCALE GENOMIC DNA]</scope>
</reference>
<evidence type="ECO:0000313" key="1">
    <source>
        <dbReference type="EMBL" id="OHA96715.1"/>
    </source>
</evidence>
<dbReference type="EMBL" id="MHVS01000004">
    <property type="protein sequence ID" value="OHA96715.1"/>
    <property type="molecule type" value="Genomic_DNA"/>
</dbReference>
<dbReference type="Proteomes" id="UP000177279">
    <property type="component" value="Unassembled WGS sequence"/>
</dbReference>
<evidence type="ECO:0000313" key="2">
    <source>
        <dbReference type="Proteomes" id="UP000177279"/>
    </source>
</evidence>
<sequence length="109" mass="11984">MSKYSRSGGKYTGNHTTLIPLACIVCDIAGAIPEVTKITPGFISSGKGSGRSNQRVKFTDESSHCILLSVKDNGAHQEVRVYVTDIQEARTTIARRLRDNDIAIRFTRD</sequence>
<name>A0A1G2THD5_9BACT</name>
<proteinExistence type="predicted"/>
<comment type="caution">
    <text evidence="1">The sequence shown here is derived from an EMBL/GenBank/DDBJ whole genome shotgun (WGS) entry which is preliminary data.</text>
</comment>
<organism evidence="1 2">
    <name type="scientific">Candidatus Zambryskibacteria bacterium RIFCSPHIGHO2_02_FULL_43_37</name>
    <dbReference type="NCBI Taxonomy" id="1802749"/>
    <lineage>
        <taxon>Bacteria</taxon>
        <taxon>Candidatus Zambryskiibacteriota</taxon>
    </lineage>
</organism>
<gene>
    <name evidence="1" type="ORF">A3D49_02635</name>
</gene>
<protein>
    <submittedName>
        <fullName evidence="1">Uncharacterized protein</fullName>
    </submittedName>
</protein>